<evidence type="ECO:0000313" key="3">
    <source>
        <dbReference type="Proteomes" id="UP001180503"/>
    </source>
</evidence>
<dbReference type="InterPro" id="IPR001387">
    <property type="entry name" value="Cro/C1-type_HTH"/>
</dbReference>
<evidence type="ECO:0000259" key="1">
    <source>
        <dbReference type="SMART" id="SM00530"/>
    </source>
</evidence>
<organism evidence="2 3">
    <name type="scientific">Streptomyces edwardsiae</name>
    <dbReference type="NCBI Taxonomy" id="3075527"/>
    <lineage>
        <taxon>Bacteria</taxon>
        <taxon>Bacillati</taxon>
        <taxon>Actinomycetota</taxon>
        <taxon>Actinomycetes</taxon>
        <taxon>Kitasatosporales</taxon>
        <taxon>Streptomycetaceae</taxon>
        <taxon>Streptomyces</taxon>
    </lineage>
</organism>
<comment type="caution">
    <text evidence="2">The sequence shown here is derived from an EMBL/GenBank/DDBJ whole genome shotgun (WGS) entry which is preliminary data.</text>
</comment>
<dbReference type="InterPro" id="IPR041413">
    <property type="entry name" value="MLTR_LBD"/>
</dbReference>
<dbReference type="Proteomes" id="UP001180503">
    <property type="component" value="Unassembled WGS sequence"/>
</dbReference>
<proteinExistence type="predicted"/>
<accession>A0ABU2QMJ6</accession>
<dbReference type="SMART" id="SM00530">
    <property type="entry name" value="HTH_XRE"/>
    <property type="match status" value="1"/>
</dbReference>
<dbReference type="Gene3D" id="3.30.450.180">
    <property type="match status" value="1"/>
</dbReference>
<sequence length="290" mass="31329">MNAARELSQFLRSRRDKLAPSAVGLVPAGVRRRVPGLRRDEVAVLAGVSVEWYTRLEQGRAKGASEEVLFGVARALKLNEIEQTHLFDLVRALGPAHRSSPARTPTVRGGLLTLLDTITGAAAIMLNEHGDVLGANTLARALYRDLFRSEKHGTTLNLARFILLDPAGKALHRDWDEVAGSVTALLRAAAGRNPYSKGLTDLVGELSTRSDFFRIRWAAHDVEPLTTGRKRFRHPDVGGLDLGYEYLTVSDSQGISILTYFAEPGTPAHDGLQLLAAVAASGVLHGQTGS</sequence>
<name>A0ABU2QMJ6_9ACTN</name>
<dbReference type="Gene3D" id="1.10.260.40">
    <property type="entry name" value="lambda repressor-like DNA-binding domains"/>
    <property type="match status" value="1"/>
</dbReference>
<dbReference type="EMBL" id="JAVRFB010000023">
    <property type="protein sequence ID" value="MDT0405277.1"/>
    <property type="molecule type" value="Genomic_DNA"/>
</dbReference>
<evidence type="ECO:0000313" key="2">
    <source>
        <dbReference type="EMBL" id="MDT0405277.1"/>
    </source>
</evidence>
<dbReference type="Pfam" id="PF17765">
    <property type="entry name" value="MLTR_LBD"/>
    <property type="match status" value="1"/>
</dbReference>
<gene>
    <name evidence="2" type="ORF">RM528_25895</name>
</gene>
<dbReference type="PANTHER" id="PTHR35010:SF2">
    <property type="entry name" value="BLL4672 PROTEIN"/>
    <property type="match status" value="1"/>
</dbReference>
<reference evidence="3" key="1">
    <citation type="submission" date="2023-07" db="EMBL/GenBank/DDBJ databases">
        <title>30 novel species of actinomycetes from the DSMZ collection.</title>
        <authorList>
            <person name="Nouioui I."/>
        </authorList>
    </citation>
    <scope>NUCLEOTIDE SEQUENCE [LARGE SCALE GENOMIC DNA]</scope>
    <source>
        <strain evidence="3">DSM 41635</strain>
    </source>
</reference>
<dbReference type="InterPro" id="IPR010982">
    <property type="entry name" value="Lambda_DNA-bd_dom_sf"/>
</dbReference>
<dbReference type="RefSeq" id="WP_030229418.1">
    <property type="nucleotide sequence ID" value="NZ_JAVRFB010000023.1"/>
</dbReference>
<dbReference type="CDD" id="cd00093">
    <property type="entry name" value="HTH_XRE"/>
    <property type="match status" value="1"/>
</dbReference>
<feature type="domain" description="HTH cro/C1-type" evidence="1">
    <location>
        <begin position="10"/>
        <end position="83"/>
    </location>
</feature>
<protein>
    <submittedName>
        <fullName evidence="2">Helix-turn-helix transcriptional regulator</fullName>
    </submittedName>
</protein>
<dbReference type="SUPFAM" id="SSF47413">
    <property type="entry name" value="lambda repressor-like DNA-binding domains"/>
    <property type="match status" value="1"/>
</dbReference>
<dbReference type="Pfam" id="PF13560">
    <property type="entry name" value="HTH_31"/>
    <property type="match status" value="1"/>
</dbReference>
<dbReference type="PANTHER" id="PTHR35010">
    <property type="entry name" value="BLL4672 PROTEIN-RELATED"/>
    <property type="match status" value="1"/>
</dbReference>